<keyword evidence="1" id="KW-1133">Transmembrane helix</keyword>
<comment type="caution">
    <text evidence="2">The sequence shown here is derived from an EMBL/GenBank/DDBJ whole genome shotgun (WGS) entry which is preliminary data.</text>
</comment>
<name>A0A6V7VWK7_MELEN</name>
<dbReference type="EMBL" id="CAJEWN010000341">
    <property type="protein sequence ID" value="CAD2179336.1"/>
    <property type="molecule type" value="Genomic_DNA"/>
</dbReference>
<organism evidence="2 3">
    <name type="scientific">Meloidogyne enterolobii</name>
    <name type="common">Root-knot nematode worm</name>
    <name type="synonym">Meloidogyne mayaguensis</name>
    <dbReference type="NCBI Taxonomy" id="390850"/>
    <lineage>
        <taxon>Eukaryota</taxon>
        <taxon>Metazoa</taxon>
        <taxon>Ecdysozoa</taxon>
        <taxon>Nematoda</taxon>
        <taxon>Chromadorea</taxon>
        <taxon>Rhabditida</taxon>
        <taxon>Tylenchina</taxon>
        <taxon>Tylenchomorpha</taxon>
        <taxon>Tylenchoidea</taxon>
        <taxon>Meloidogynidae</taxon>
        <taxon>Meloidogyninae</taxon>
        <taxon>Meloidogyne</taxon>
    </lineage>
</organism>
<reference evidence="2 3" key="1">
    <citation type="submission" date="2020-08" db="EMBL/GenBank/DDBJ databases">
        <authorList>
            <person name="Koutsovoulos G."/>
            <person name="Danchin GJ E."/>
        </authorList>
    </citation>
    <scope>NUCLEOTIDE SEQUENCE [LARGE SCALE GENOMIC DNA]</scope>
</reference>
<evidence type="ECO:0000313" key="2">
    <source>
        <dbReference type="EMBL" id="CAD2179336.1"/>
    </source>
</evidence>
<accession>A0A6V7VWK7</accession>
<keyword evidence="1" id="KW-0472">Membrane</keyword>
<evidence type="ECO:0000313" key="3">
    <source>
        <dbReference type="Proteomes" id="UP000580250"/>
    </source>
</evidence>
<dbReference type="AlphaFoldDB" id="A0A6V7VWK7"/>
<evidence type="ECO:0000256" key="1">
    <source>
        <dbReference type="SAM" id="Phobius"/>
    </source>
</evidence>
<feature type="transmembrane region" description="Helical" evidence="1">
    <location>
        <begin position="101"/>
        <end position="123"/>
    </location>
</feature>
<proteinExistence type="predicted"/>
<dbReference type="Proteomes" id="UP000580250">
    <property type="component" value="Unassembled WGS sequence"/>
</dbReference>
<feature type="transmembrane region" description="Helical" evidence="1">
    <location>
        <begin position="36"/>
        <end position="60"/>
    </location>
</feature>
<keyword evidence="1" id="KW-0812">Transmembrane</keyword>
<gene>
    <name evidence="2" type="ORF">MENT_LOCUS31336</name>
</gene>
<protein>
    <submittedName>
        <fullName evidence="2">Uncharacterized protein</fullName>
    </submittedName>
</protein>
<sequence length="131" mass="15131">MPLACFDSKVINRWWLCWVTQSISHSVTKWKGWKGFISTFFSAYPITLSFCPMLEAFSAFTSLPLFPLNSFSRTFSQSVSLPCLAAHSPFNFFHSIRSAHFLFFFLLLFINQLLIHPPLNILISAKKAFQR</sequence>